<name>A0AAX4K104_9TREE</name>
<proteinExistence type="predicted"/>
<keyword evidence="3" id="KW-1185">Reference proteome</keyword>
<organism evidence="2 3">
    <name type="scientific">Kwoniella dendrophila CBS 6074</name>
    <dbReference type="NCBI Taxonomy" id="1295534"/>
    <lineage>
        <taxon>Eukaryota</taxon>
        <taxon>Fungi</taxon>
        <taxon>Dikarya</taxon>
        <taxon>Basidiomycota</taxon>
        <taxon>Agaricomycotina</taxon>
        <taxon>Tremellomycetes</taxon>
        <taxon>Tremellales</taxon>
        <taxon>Cryptococcaceae</taxon>
        <taxon>Kwoniella</taxon>
    </lineage>
</organism>
<gene>
    <name evidence="2" type="ORF">L201_006258</name>
</gene>
<evidence type="ECO:0000313" key="3">
    <source>
        <dbReference type="Proteomes" id="UP001355207"/>
    </source>
</evidence>
<reference evidence="2 3" key="1">
    <citation type="submission" date="2024-01" db="EMBL/GenBank/DDBJ databases">
        <title>Comparative genomics of Cryptococcus and Kwoniella reveals pathogenesis evolution and contrasting modes of karyotype evolution via chromosome fusion or intercentromeric recombination.</title>
        <authorList>
            <person name="Coelho M.A."/>
            <person name="David-Palma M."/>
            <person name="Shea T."/>
            <person name="Bowers K."/>
            <person name="McGinley-Smith S."/>
            <person name="Mohammad A.W."/>
            <person name="Gnirke A."/>
            <person name="Yurkov A.M."/>
            <person name="Nowrousian M."/>
            <person name="Sun S."/>
            <person name="Cuomo C.A."/>
            <person name="Heitman J."/>
        </authorList>
    </citation>
    <scope>NUCLEOTIDE SEQUENCE [LARGE SCALE GENOMIC DNA]</scope>
    <source>
        <strain evidence="2 3">CBS 6074</strain>
    </source>
</reference>
<sequence>MSFLRATSTFPIASARISYRALSTSVIRQKTLTDSVKDAADAVNKKVGRTLASGLDSAQSASDGTKGTAYDRTPTESEIDSKAGSASQAVKESAESARLNANHALGKAAGKARDAADELEKKV</sequence>
<protein>
    <submittedName>
        <fullName evidence="2">Uncharacterized protein</fullName>
    </submittedName>
</protein>
<feature type="compositionally biased region" description="Basic and acidic residues" evidence="1">
    <location>
        <begin position="111"/>
        <end position="123"/>
    </location>
</feature>
<evidence type="ECO:0000256" key="1">
    <source>
        <dbReference type="SAM" id="MobiDB-lite"/>
    </source>
</evidence>
<dbReference type="Proteomes" id="UP001355207">
    <property type="component" value="Chromosome 8"/>
</dbReference>
<evidence type="ECO:0000313" key="2">
    <source>
        <dbReference type="EMBL" id="WWC91315.1"/>
    </source>
</evidence>
<dbReference type="AlphaFoldDB" id="A0AAX4K104"/>
<dbReference type="GeneID" id="91096927"/>
<dbReference type="EMBL" id="CP144105">
    <property type="protein sequence ID" value="WWC91315.1"/>
    <property type="molecule type" value="Genomic_DNA"/>
</dbReference>
<feature type="region of interest" description="Disordered" evidence="1">
    <location>
        <begin position="52"/>
        <end position="123"/>
    </location>
</feature>
<accession>A0AAX4K104</accession>
<feature type="compositionally biased region" description="Polar residues" evidence="1">
    <location>
        <begin position="56"/>
        <end position="65"/>
    </location>
</feature>
<dbReference type="RefSeq" id="XP_066078077.1">
    <property type="nucleotide sequence ID" value="XM_066221980.1"/>
</dbReference>